<dbReference type="PANTHER" id="PTHR47718:SF4">
    <property type="entry name" value="PROTEIN FAR1-RELATED SEQUENCE"/>
    <property type="match status" value="1"/>
</dbReference>
<gene>
    <name evidence="4" type="ORF">U9M48_026661</name>
</gene>
<dbReference type="Pfam" id="PF03101">
    <property type="entry name" value="FAR1"/>
    <property type="match status" value="1"/>
</dbReference>
<organism evidence="4 5">
    <name type="scientific">Paspalum notatum var. saurae</name>
    <dbReference type="NCBI Taxonomy" id="547442"/>
    <lineage>
        <taxon>Eukaryota</taxon>
        <taxon>Viridiplantae</taxon>
        <taxon>Streptophyta</taxon>
        <taxon>Embryophyta</taxon>
        <taxon>Tracheophyta</taxon>
        <taxon>Spermatophyta</taxon>
        <taxon>Magnoliopsida</taxon>
        <taxon>Liliopsida</taxon>
        <taxon>Poales</taxon>
        <taxon>Poaceae</taxon>
        <taxon>PACMAD clade</taxon>
        <taxon>Panicoideae</taxon>
        <taxon>Andropogonodae</taxon>
        <taxon>Paspaleae</taxon>
        <taxon>Paspalinae</taxon>
        <taxon>Paspalum</taxon>
    </lineage>
</organism>
<evidence type="ECO:0008006" key="6">
    <source>
        <dbReference type="Google" id="ProtNLM"/>
    </source>
</evidence>
<proteinExistence type="predicted"/>
<reference evidence="4 5" key="1">
    <citation type="submission" date="2024-02" db="EMBL/GenBank/DDBJ databases">
        <title>High-quality chromosome-scale genome assembly of Pensacola bahiagrass (Paspalum notatum Flugge var. saurae).</title>
        <authorList>
            <person name="Vega J.M."/>
            <person name="Podio M."/>
            <person name="Orjuela J."/>
            <person name="Siena L.A."/>
            <person name="Pessino S.C."/>
            <person name="Combes M.C."/>
            <person name="Mariac C."/>
            <person name="Albertini E."/>
            <person name="Pupilli F."/>
            <person name="Ortiz J.P.A."/>
            <person name="Leblanc O."/>
        </authorList>
    </citation>
    <scope>NUCLEOTIDE SEQUENCE [LARGE SCALE GENOMIC DNA]</scope>
    <source>
        <strain evidence="4">R1</strain>
        <tissue evidence="4">Leaf</tissue>
    </source>
</reference>
<dbReference type="AlphaFoldDB" id="A0AAQ3WYJ4"/>
<feature type="region of interest" description="Disordered" evidence="1">
    <location>
        <begin position="41"/>
        <end position="75"/>
    </location>
</feature>
<feature type="compositionally biased region" description="Basic and acidic residues" evidence="1">
    <location>
        <begin position="312"/>
        <end position="329"/>
    </location>
</feature>
<evidence type="ECO:0000313" key="4">
    <source>
        <dbReference type="EMBL" id="WVZ79033.1"/>
    </source>
</evidence>
<sequence length="582" mass="65320">MAAGALRLGGGGGGRRRGLARWTREVETVVMAGSGGAETLGAVGGSSSSSFRQWRGVSVRRGRAESEGVRGQRGSVLRGLRPKERWLWPGIRPGAGGGAGRGFGRRRRGADRRWTPRVREGEEEKASDRVEERVYRPGESGMWVRGGGGVDGPRTGCAERGNEWDPRFAREKGTKAQHQMQETSDRKIQIKKDPPCIRLSLEGASLEETAHVSAGNGQVDSHAVGVNHPGASGSVGGDNINDETDEAVEVWSAPPVPYTGMSFATTDEARFFYNEYAKRIGFSVRTDTSRLSAVSREKHKVQLAWKGEEEEARYKDYENKPEPEAKPENGGEGGVKTKKLDGGKKRKREKMKYTNCKARMAVKLIGKRWQVIYFIPEHNHDLVLKPSLKKFLRSHKGIPKEEKQFFELLHGCNLATGRIMQVMNEFYGSAQVVPYEAKDISNFRSSIRKVEKYRDMAETLEYFQGIQKEDPDFFYKIKLDSEHKVKSIFWVDSPARNVYIESYHDCISFDATYMTNMYDMPFTPFIGINKHGQSFQVGCAFIRDEKIASYKWLFSTFLEAMRSKAPLNIITDQDAAMRSAIL</sequence>
<dbReference type="EMBL" id="CP144750">
    <property type="protein sequence ID" value="WVZ79033.1"/>
    <property type="molecule type" value="Genomic_DNA"/>
</dbReference>
<dbReference type="Proteomes" id="UP001341281">
    <property type="component" value="Chromosome 06"/>
</dbReference>
<dbReference type="InterPro" id="IPR018289">
    <property type="entry name" value="MULE_transposase_dom"/>
</dbReference>
<evidence type="ECO:0000259" key="3">
    <source>
        <dbReference type="Pfam" id="PF10551"/>
    </source>
</evidence>
<name>A0AAQ3WYJ4_PASNO</name>
<dbReference type="InterPro" id="IPR004330">
    <property type="entry name" value="FAR1_DNA_bnd_dom"/>
</dbReference>
<evidence type="ECO:0000313" key="5">
    <source>
        <dbReference type="Proteomes" id="UP001341281"/>
    </source>
</evidence>
<keyword evidence="5" id="KW-1185">Reference proteome</keyword>
<feature type="compositionally biased region" description="Gly residues" evidence="1">
    <location>
        <begin position="93"/>
        <end position="102"/>
    </location>
</feature>
<feature type="region of interest" description="Disordered" evidence="1">
    <location>
        <begin position="311"/>
        <end position="348"/>
    </location>
</feature>
<feature type="compositionally biased region" description="Basic and acidic residues" evidence="1">
    <location>
        <begin position="111"/>
        <end position="133"/>
    </location>
</feature>
<accession>A0AAQ3WYJ4</accession>
<feature type="region of interest" description="Disordered" evidence="1">
    <location>
        <begin position="88"/>
        <end position="133"/>
    </location>
</feature>
<evidence type="ECO:0000259" key="2">
    <source>
        <dbReference type="Pfam" id="PF03101"/>
    </source>
</evidence>
<dbReference type="PANTHER" id="PTHR47718">
    <property type="entry name" value="OS01G0519700 PROTEIN"/>
    <property type="match status" value="1"/>
</dbReference>
<feature type="domain" description="MULE transposase" evidence="3">
    <location>
        <begin position="507"/>
        <end position="581"/>
    </location>
</feature>
<protein>
    <recommendedName>
        <fullName evidence="6">Protein FAR1-RELATED SEQUENCE</fullName>
    </recommendedName>
</protein>
<feature type="domain" description="FAR1" evidence="2">
    <location>
        <begin position="272"/>
        <end position="383"/>
    </location>
</feature>
<dbReference type="Pfam" id="PF10551">
    <property type="entry name" value="MULE"/>
    <property type="match status" value="1"/>
</dbReference>
<evidence type="ECO:0000256" key="1">
    <source>
        <dbReference type="SAM" id="MobiDB-lite"/>
    </source>
</evidence>